<organism evidence="2 3">
    <name type="scientific">Punica granatum</name>
    <name type="common">Pomegranate</name>
    <dbReference type="NCBI Taxonomy" id="22663"/>
    <lineage>
        <taxon>Eukaryota</taxon>
        <taxon>Viridiplantae</taxon>
        <taxon>Streptophyta</taxon>
        <taxon>Embryophyta</taxon>
        <taxon>Tracheophyta</taxon>
        <taxon>Spermatophyta</taxon>
        <taxon>Magnoliopsida</taxon>
        <taxon>eudicotyledons</taxon>
        <taxon>Gunneridae</taxon>
        <taxon>Pentapetalae</taxon>
        <taxon>rosids</taxon>
        <taxon>malvids</taxon>
        <taxon>Myrtales</taxon>
        <taxon>Lythraceae</taxon>
        <taxon>Punica</taxon>
    </lineage>
</organism>
<feature type="compositionally biased region" description="Pro residues" evidence="1">
    <location>
        <begin position="1"/>
        <end position="10"/>
    </location>
</feature>
<feature type="compositionally biased region" description="Basic and acidic residues" evidence="1">
    <location>
        <begin position="11"/>
        <end position="21"/>
    </location>
</feature>
<gene>
    <name evidence="2" type="ORF">CDL15_Pgr029173</name>
</gene>
<evidence type="ECO:0000256" key="1">
    <source>
        <dbReference type="SAM" id="MobiDB-lite"/>
    </source>
</evidence>
<name>A0A218XEQ4_PUNGR</name>
<dbReference type="AlphaFoldDB" id="A0A218XEQ4"/>
<proteinExistence type="predicted"/>
<reference evidence="3" key="1">
    <citation type="journal article" date="2017" name="Plant J.">
        <title>The pomegranate (Punica granatum L.) genome and the genomics of punicalagin biosynthesis.</title>
        <authorList>
            <person name="Qin G."/>
            <person name="Xu C."/>
            <person name="Ming R."/>
            <person name="Tang H."/>
            <person name="Guyot R."/>
            <person name="Kramer E.M."/>
            <person name="Hu Y."/>
            <person name="Yi X."/>
            <person name="Qi Y."/>
            <person name="Xu X."/>
            <person name="Gao Z."/>
            <person name="Pan H."/>
            <person name="Jian J."/>
            <person name="Tian Y."/>
            <person name="Yue Z."/>
            <person name="Xu Y."/>
        </authorList>
    </citation>
    <scope>NUCLEOTIDE SEQUENCE [LARGE SCALE GENOMIC DNA]</scope>
    <source>
        <strain evidence="3">cv. Dabenzi</strain>
    </source>
</reference>
<comment type="caution">
    <text evidence="2">The sequence shown here is derived from an EMBL/GenBank/DDBJ whole genome shotgun (WGS) entry which is preliminary data.</text>
</comment>
<feature type="region of interest" description="Disordered" evidence="1">
    <location>
        <begin position="1"/>
        <end position="22"/>
    </location>
</feature>
<dbReference type="Proteomes" id="UP000197138">
    <property type="component" value="Unassembled WGS sequence"/>
</dbReference>
<evidence type="ECO:0000313" key="3">
    <source>
        <dbReference type="Proteomes" id="UP000197138"/>
    </source>
</evidence>
<protein>
    <submittedName>
        <fullName evidence="2">Uncharacterized protein</fullName>
    </submittedName>
</protein>
<sequence>MVMVGLPPPQHGREEWERGDSGGEALGFRASSEIYTFIGRPDPVFLVGLPVRPESFALGWDELVSPLLPEPNYGMIKFARVN</sequence>
<evidence type="ECO:0000313" key="2">
    <source>
        <dbReference type="EMBL" id="OWM82812.1"/>
    </source>
</evidence>
<accession>A0A218XEQ4</accession>
<dbReference type="EMBL" id="MTKT01001946">
    <property type="protein sequence ID" value="OWM82812.1"/>
    <property type="molecule type" value="Genomic_DNA"/>
</dbReference>